<protein>
    <submittedName>
        <fullName evidence="3">Uncharacterized protein</fullName>
    </submittedName>
</protein>
<name>A0A7S3R786_DUNTE</name>
<keyword evidence="2" id="KW-1133">Transmembrane helix</keyword>
<evidence type="ECO:0000256" key="2">
    <source>
        <dbReference type="SAM" id="Phobius"/>
    </source>
</evidence>
<evidence type="ECO:0000313" key="3">
    <source>
        <dbReference type="EMBL" id="CAE0504866.1"/>
    </source>
</evidence>
<feature type="transmembrane region" description="Helical" evidence="2">
    <location>
        <begin position="101"/>
        <end position="130"/>
    </location>
</feature>
<keyword evidence="2" id="KW-0472">Membrane</keyword>
<sequence length="180" mass="19615">MALLSTSCPQLTTSTRQLQAPLAGFLRLRTAAPCKDQPCSSLSASHQITHLRSSTPAVIMEPLGRSQQRQRRDCSVAAGPNRDRPGGQGQRDTQISLNPTYLVIVGIYAGLLLLRNPYIFAALSIATIIPQNSNTTSLNSLVLFFYDSGLFMNFAEAVYCVRLMTWLSIGCSLISFALFA</sequence>
<proteinExistence type="predicted"/>
<reference evidence="3" key="1">
    <citation type="submission" date="2021-01" db="EMBL/GenBank/DDBJ databases">
        <authorList>
            <person name="Corre E."/>
            <person name="Pelletier E."/>
            <person name="Niang G."/>
            <person name="Scheremetjew M."/>
            <person name="Finn R."/>
            <person name="Kale V."/>
            <person name="Holt S."/>
            <person name="Cochrane G."/>
            <person name="Meng A."/>
            <person name="Brown T."/>
            <person name="Cohen L."/>
        </authorList>
    </citation>
    <scope>NUCLEOTIDE SEQUENCE</scope>
    <source>
        <strain evidence="3">CCMP1320</strain>
    </source>
</reference>
<feature type="transmembrane region" description="Helical" evidence="2">
    <location>
        <begin position="150"/>
        <end position="179"/>
    </location>
</feature>
<dbReference type="AlphaFoldDB" id="A0A7S3R786"/>
<organism evidence="3">
    <name type="scientific">Dunaliella tertiolecta</name>
    <name type="common">Green alga</name>
    <dbReference type="NCBI Taxonomy" id="3047"/>
    <lineage>
        <taxon>Eukaryota</taxon>
        <taxon>Viridiplantae</taxon>
        <taxon>Chlorophyta</taxon>
        <taxon>core chlorophytes</taxon>
        <taxon>Chlorophyceae</taxon>
        <taxon>CS clade</taxon>
        <taxon>Chlamydomonadales</taxon>
        <taxon>Dunaliellaceae</taxon>
        <taxon>Dunaliella</taxon>
    </lineage>
</organism>
<gene>
    <name evidence="3" type="ORF">DTER00134_LOCUS19939</name>
</gene>
<accession>A0A7S3R786</accession>
<dbReference type="EMBL" id="HBIP01032710">
    <property type="protein sequence ID" value="CAE0504866.1"/>
    <property type="molecule type" value="Transcribed_RNA"/>
</dbReference>
<feature type="region of interest" description="Disordered" evidence="1">
    <location>
        <begin position="61"/>
        <end position="93"/>
    </location>
</feature>
<keyword evidence="2" id="KW-0812">Transmembrane</keyword>
<evidence type="ECO:0000256" key="1">
    <source>
        <dbReference type="SAM" id="MobiDB-lite"/>
    </source>
</evidence>